<feature type="compositionally biased region" description="Polar residues" evidence="12">
    <location>
        <begin position="886"/>
        <end position="906"/>
    </location>
</feature>
<dbReference type="InterPro" id="IPR017441">
    <property type="entry name" value="Protein_kinase_ATP_BS"/>
</dbReference>
<keyword evidence="7 11" id="KW-0067">ATP-binding</keyword>
<dbReference type="EMBL" id="UYSL01021127">
    <property type="protein sequence ID" value="VDL77323.1"/>
    <property type="molecule type" value="Genomic_DNA"/>
</dbReference>
<accession>A0A158R1F9</accession>
<dbReference type="OMA" id="NAFHNGH"/>
<dbReference type="SMART" id="SM00326">
    <property type="entry name" value="SH3"/>
    <property type="match status" value="1"/>
</dbReference>
<keyword evidence="5" id="KW-0808">Transferase</keyword>
<dbReference type="InterPro" id="IPR051681">
    <property type="entry name" value="Ser/Thr_Kinases-Pseudokinases"/>
</dbReference>
<evidence type="ECO:0000256" key="2">
    <source>
        <dbReference type="ARBA" id="ARBA00006529"/>
    </source>
</evidence>
<dbReference type="Pfam" id="PF14604">
    <property type="entry name" value="SH3_9"/>
    <property type="match status" value="1"/>
</dbReference>
<feature type="region of interest" description="Disordered" evidence="12">
    <location>
        <begin position="69"/>
        <end position="126"/>
    </location>
</feature>
<dbReference type="AlphaFoldDB" id="A0A158R1F9"/>
<evidence type="ECO:0000256" key="1">
    <source>
        <dbReference type="ARBA" id="ARBA00001946"/>
    </source>
</evidence>
<evidence type="ECO:0000256" key="12">
    <source>
        <dbReference type="SAM" id="MobiDB-lite"/>
    </source>
</evidence>
<feature type="compositionally biased region" description="Basic and acidic residues" evidence="12">
    <location>
        <begin position="115"/>
        <end position="126"/>
    </location>
</feature>
<evidence type="ECO:0000256" key="5">
    <source>
        <dbReference type="ARBA" id="ARBA00022527"/>
    </source>
</evidence>
<dbReference type="PROSITE" id="PS00108">
    <property type="entry name" value="PROTEIN_KINASE_ST"/>
    <property type="match status" value="1"/>
</dbReference>
<dbReference type="STRING" id="27835.A0A158R1F9"/>
<dbReference type="SUPFAM" id="SSF56112">
    <property type="entry name" value="Protein kinase-like (PK-like)"/>
    <property type="match status" value="1"/>
</dbReference>
<dbReference type="PRINTS" id="PR00109">
    <property type="entry name" value="TYRKINASE"/>
</dbReference>
<gene>
    <name evidence="15" type="ORF">NBR_LOCUS13734</name>
</gene>
<dbReference type="GO" id="GO:0004706">
    <property type="term" value="F:JUN kinase kinase kinase activity"/>
    <property type="evidence" value="ECO:0007669"/>
    <property type="project" value="TreeGrafter"/>
</dbReference>
<dbReference type="GO" id="GO:0006950">
    <property type="term" value="P:response to stress"/>
    <property type="evidence" value="ECO:0007669"/>
    <property type="project" value="UniProtKB-ARBA"/>
</dbReference>
<proteinExistence type="inferred from homology"/>
<dbReference type="PROSITE" id="PS00107">
    <property type="entry name" value="PROTEIN_KINASE_ATP"/>
    <property type="match status" value="1"/>
</dbReference>
<dbReference type="EC" id="2.7.11.25" evidence="3"/>
<feature type="compositionally biased region" description="Pro residues" evidence="12">
    <location>
        <begin position="915"/>
        <end position="926"/>
    </location>
</feature>
<dbReference type="SMART" id="SM00220">
    <property type="entry name" value="S_TKc"/>
    <property type="match status" value="1"/>
</dbReference>
<dbReference type="PANTHER" id="PTHR44329">
    <property type="entry name" value="SERINE/THREONINE-PROTEIN KINASE TNNI3K-RELATED"/>
    <property type="match status" value="1"/>
</dbReference>
<keyword evidence="5" id="KW-0723">Serine/threonine-protein kinase</keyword>
<evidence type="ECO:0000313" key="15">
    <source>
        <dbReference type="EMBL" id="VDL77323.1"/>
    </source>
</evidence>
<dbReference type="InterPro" id="IPR000719">
    <property type="entry name" value="Prot_kinase_dom"/>
</dbReference>
<dbReference type="Gene3D" id="1.10.510.10">
    <property type="entry name" value="Transferase(Phosphotransferase) domain 1"/>
    <property type="match status" value="1"/>
</dbReference>
<evidence type="ECO:0000256" key="11">
    <source>
        <dbReference type="PROSITE-ProRule" id="PRU10141"/>
    </source>
</evidence>
<protein>
    <recommendedName>
        <fullName evidence="3">mitogen-activated protein kinase kinase kinase</fullName>
        <ecNumber evidence="3">2.7.11.25</ecNumber>
    </recommendedName>
</protein>
<organism evidence="17">
    <name type="scientific">Nippostrongylus brasiliensis</name>
    <name type="common">Rat hookworm</name>
    <dbReference type="NCBI Taxonomy" id="27835"/>
    <lineage>
        <taxon>Eukaryota</taxon>
        <taxon>Metazoa</taxon>
        <taxon>Ecdysozoa</taxon>
        <taxon>Nematoda</taxon>
        <taxon>Chromadorea</taxon>
        <taxon>Rhabditida</taxon>
        <taxon>Rhabditina</taxon>
        <taxon>Rhabditomorpha</taxon>
        <taxon>Strongyloidea</taxon>
        <taxon>Heligmosomidae</taxon>
        <taxon>Nippostrongylus</taxon>
    </lineage>
</organism>
<dbReference type="Proteomes" id="UP000271162">
    <property type="component" value="Unassembled WGS sequence"/>
</dbReference>
<evidence type="ECO:0000256" key="3">
    <source>
        <dbReference type="ARBA" id="ARBA00012406"/>
    </source>
</evidence>
<feature type="binding site" evidence="11">
    <location>
        <position position="229"/>
    </location>
    <ligand>
        <name>ATP</name>
        <dbReference type="ChEBI" id="CHEBI:30616"/>
    </ligand>
</feature>
<keyword evidence="16" id="KW-1185">Reference proteome</keyword>
<feature type="domain" description="SH3" evidence="13">
    <location>
        <begin position="127"/>
        <end position="188"/>
    </location>
</feature>
<evidence type="ECO:0000256" key="10">
    <source>
        <dbReference type="PROSITE-ProRule" id="PRU00192"/>
    </source>
</evidence>
<dbReference type="InterPro" id="IPR001452">
    <property type="entry name" value="SH3_domain"/>
</dbReference>
<reference evidence="15 16" key="2">
    <citation type="submission" date="2018-11" db="EMBL/GenBank/DDBJ databases">
        <authorList>
            <consortium name="Pathogen Informatics"/>
        </authorList>
    </citation>
    <scope>NUCLEOTIDE SEQUENCE [LARGE SCALE GENOMIC DNA]</scope>
</reference>
<dbReference type="SUPFAM" id="SSF50044">
    <property type="entry name" value="SH3-domain"/>
    <property type="match status" value="1"/>
</dbReference>
<dbReference type="Gene3D" id="2.30.30.40">
    <property type="entry name" value="SH3 Domains"/>
    <property type="match status" value="1"/>
</dbReference>
<keyword evidence="4 10" id="KW-0728">SH3 domain</keyword>
<evidence type="ECO:0000313" key="16">
    <source>
        <dbReference type="Proteomes" id="UP000271162"/>
    </source>
</evidence>
<evidence type="ECO:0000256" key="6">
    <source>
        <dbReference type="ARBA" id="ARBA00022741"/>
    </source>
</evidence>
<sequence>MIDAKTNKREVETLYVNVLQEARAWPSVGERPGLRKLGSVSCEVLAWSDEEEMHNVQDDGEIHPYVNMPQKPFHPSASPSTDSEADFCKPAARKSTEEFPSTEQESEADTTDFEVTFRDSDGGRDAEPSQVYEILYDYKAKNADELDLVTGATVKLIRKTDEESWYLGECEDGRRGLFPVNYVRLLGSDARLISADEILDPPTGKKSIGRGASAEVFRVLYQGEFVALKKVRDTSDLEALKREAVVINRLRHRNIIHLLGVCQEPPRIGLVLELCDGGSLKELCQKLVNSFVSVRILVDWAAQIASGMGRLASANLMHRDLKADNVLVKESVCLCNLAVSTPTSPSKTLHLHNEIQADGFCRSCRGKALDRLTMKITDFGNTKKIKDEEEKRQSLVGTYAWMAPEAYRFHNYSEASDVWSFGVVLWELLTRKDPHQGHLPITVAYLVSTSNFDLPIADNCPLKWKSIMQSCWNVDAEKRPTFAKLLELFNEYREELEREPYSEEQEALVQSVRNDLKSDLTEVYVQLNESGHDKMRALCHKLYQQLDLRGDSSSKLGESPAPEVRERRKGKKKIEKQDISQPQVDRKSSNGLPMSTNVFGTLPRREKERLDVHRPLQPNLSISYPNLNELDGNVSKKSGTLQRKDAIRKKRPALHDENDWAAHPVYDPDAENRPQHPSPGKVGGSGRRSEGAHEDSNRMKKRYVKPQMHQQPGTNGLGVGVSYDPAGRSPRREIGIDEIIPTTPEGNYGAPLIPVKHHHRRTPSDEKGVSRQNAFHNGHNPIRSPHHYPSQPNLSTVIPPSTSSYNEPYTTLNTRIPPPSTDPYITCPAPRIGVVNNVPYLTMIPKNSVSHGVVSPPAAPSTVQNDQYIHCPRKPERPITLNLTHAHTPESSGISTGGSSAFSNLSLADAVPMTHAPPPPRPPIIPPRDGSIGL</sequence>
<dbReference type="InterPro" id="IPR001245">
    <property type="entry name" value="Ser-Thr/Tyr_kinase_cat_dom"/>
</dbReference>
<dbReference type="InterPro" id="IPR008271">
    <property type="entry name" value="Ser/Thr_kinase_AS"/>
</dbReference>
<evidence type="ECO:0000259" key="13">
    <source>
        <dbReference type="PROSITE" id="PS50002"/>
    </source>
</evidence>
<dbReference type="WBParaSite" id="NBR_0001373301-mRNA-1">
    <property type="protein sequence ID" value="NBR_0001373301-mRNA-1"/>
    <property type="gene ID" value="NBR_0001373301"/>
</dbReference>
<comment type="catalytic activity">
    <reaction evidence="8">
        <text>L-threonyl-[protein] + ATP = O-phospho-L-threonyl-[protein] + ADP + H(+)</text>
        <dbReference type="Rhea" id="RHEA:46608"/>
        <dbReference type="Rhea" id="RHEA-COMP:11060"/>
        <dbReference type="Rhea" id="RHEA-COMP:11605"/>
        <dbReference type="ChEBI" id="CHEBI:15378"/>
        <dbReference type="ChEBI" id="CHEBI:30013"/>
        <dbReference type="ChEBI" id="CHEBI:30616"/>
        <dbReference type="ChEBI" id="CHEBI:61977"/>
        <dbReference type="ChEBI" id="CHEBI:456216"/>
        <dbReference type="EC" id="2.7.11.25"/>
    </reaction>
</comment>
<keyword evidence="5" id="KW-0418">Kinase</keyword>
<feature type="region of interest" description="Disordered" evidence="12">
    <location>
        <begin position="886"/>
        <end position="934"/>
    </location>
</feature>
<feature type="region of interest" description="Disordered" evidence="12">
    <location>
        <begin position="550"/>
        <end position="729"/>
    </location>
</feature>
<dbReference type="InterPro" id="IPR036028">
    <property type="entry name" value="SH3-like_dom_sf"/>
</dbReference>
<dbReference type="Gene3D" id="3.30.200.20">
    <property type="entry name" value="Phosphorylase Kinase, domain 1"/>
    <property type="match status" value="1"/>
</dbReference>
<dbReference type="InterPro" id="IPR011009">
    <property type="entry name" value="Kinase-like_dom_sf"/>
</dbReference>
<dbReference type="PANTHER" id="PTHR44329:SF293">
    <property type="entry name" value="MITOGEN-ACTIVATED PROTEIN KINASE KINASE KINASE"/>
    <property type="match status" value="1"/>
</dbReference>
<feature type="domain" description="Protein kinase" evidence="14">
    <location>
        <begin position="202"/>
        <end position="493"/>
    </location>
</feature>
<comment type="cofactor">
    <cofactor evidence="1">
        <name>Mg(2+)</name>
        <dbReference type="ChEBI" id="CHEBI:18420"/>
    </cofactor>
</comment>
<dbReference type="GO" id="GO:0005524">
    <property type="term" value="F:ATP binding"/>
    <property type="evidence" value="ECO:0007669"/>
    <property type="project" value="UniProtKB-UniRule"/>
</dbReference>
<feature type="compositionally biased region" description="Basic and acidic residues" evidence="12">
    <location>
        <begin position="603"/>
        <end position="614"/>
    </location>
</feature>
<evidence type="ECO:0000259" key="14">
    <source>
        <dbReference type="PROSITE" id="PS50011"/>
    </source>
</evidence>
<evidence type="ECO:0000256" key="4">
    <source>
        <dbReference type="ARBA" id="ARBA00022443"/>
    </source>
</evidence>
<evidence type="ECO:0000256" key="8">
    <source>
        <dbReference type="ARBA" id="ARBA00047559"/>
    </source>
</evidence>
<evidence type="ECO:0000313" key="17">
    <source>
        <dbReference type="WBParaSite" id="NBR_0001373301-mRNA-1"/>
    </source>
</evidence>
<name>A0A158R1F9_NIPBR</name>
<dbReference type="Pfam" id="PF07714">
    <property type="entry name" value="PK_Tyr_Ser-Thr"/>
    <property type="match status" value="1"/>
</dbReference>
<keyword evidence="6 11" id="KW-0547">Nucleotide-binding</keyword>
<reference evidence="17" key="1">
    <citation type="submission" date="2016-04" db="UniProtKB">
        <authorList>
            <consortium name="WormBaseParasite"/>
        </authorList>
    </citation>
    <scope>IDENTIFICATION</scope>
</reference>
<dbReference type="PROSITE" id="PS50002">
    <property type="entry name" value="SH3"/>
    <property type="match status" value="1"/>
</dbReference>
<evidence type="ECO:0000256" key="9">
    <source>
        <dbReference type="ARBA" id="ARBA00048329"/>
    </source>
</evidence>
<dbReference type="CDD" id="cd00174">
    <property type="entry name" value="SH3"/>
    <property type="match status" value="1"/>
</dbReference>
<comment type="catalytic activity">
    <reaction evidence="9">
        <text>L-seryl-[protein] + ATP = O-phospho-L-seryl-[protein] + ADP + H(+)</text>
        <dbReference type="Rhea" id="RHEA:17989"/>
        <dbReference type="Rhea" id="RHEA-COMP:9863"/>
        <dbReference type="Rhea" id="RHEA-COMP:11604"/>
        <dbReference type="ChEBI" id="CHEBI:15378"/>
        <dbReference type="ChEBI" id="CHEBI:29999"/>
        <dbReference type="ChEBI" id="CHEBI:30616"/>
        <dbReference type="ChEBI" id="CHEBI:83421"/>
        <dbReference type="ChEBI" id="CHEBI:456216"/>
        <dbReference type="EC" id="2.7.11.25"/>
    </reaction>
</comment>
<feature type="compositionally biased region" description="Basic and acidic residues" evidence="12">
    <location>
        <begin position="687"/>
        <end position="698"/>
    </location>
</feature>
<comment type="similarity">
    <text evidence="2">Belongs to the protein kinase superfamily. STE Ser/Thr protein kinase family. MAP kinase kinase kinase subfamily.</text>
</comment>
<dbReference type="CDD" id="cd13999">
    <property type="entry name" value="STKc_MAP3K-like"/>
    <property type="match status" value="1"/>
</dbReference>
<feature type="compositionally biased region" description="Polar residues" evidence="12">
    <location>
        <begin position="579"/>
        <end position="599"/>
    </location>
</feature>
<evidence type="ECO:0000256" key="7">
    <source>
        <dbReference type="ARBA" id="ARBA00022840"/>
    </source>
</evidence>
<dbReference type="PROSITE" id="PS50011">
    <property type="entry name" value="PROTEIN_KINASE_DOM"/>
    <property type="match status" value="1"/>
</dbReference>